<dbReference type="Gene3D" id="1.10.10.10">
    <property type="entry name" value="Winged helix-like DNA-binding domain superfamily/Winged helix DNA-binding domain"/>
    <property type="match status" value="1"/>
</dbReference>
<reference evidence="7" key="1">
    <citation type="submission" date="2013-08" db="EMBL/GenBank/DDBJ databases">
        <authorList>
            <person name="Mendez C."/>
            <person name="Richter M."/>
            <person name="Ferrer M."/>
            <person name="Sanchez J."/>
        </authorList>
    </citation>
    <scope>NUCLEOTIDE SEQUENCE</scope>
</reference>
<dbReference type="Pfam" id="PF08281">
    <property type="entry name" value="Sigma70_r4_2"/>
    <property type="match status" value="1"/>
</dbReference>
<comment type="similarity">
    <text evidence="1">Belongs to the sigma-70 factor family. ECF subfamily.</text>
</comment>
<name>T0XV11_9ZZZZ</name>
<dbReference type="InterPro" id="IPR036388">
    <property type="entry name" value="WH-like_DNA-bd_sf"/>
</dbReference>
<evidence type="ECO:0000256" key="1">
    <source>
        <dbReference type="ARBA" id="ARBA00010641"/>
    </source>
</evidence>
<dbReference type="Gene3D" id="1.10.1740.10">
    <property type="match status" value="1"/>
</dbReference>
<dbReference type="InterPro" id="IPR013325">
    <property type="entry name" value="RNA_pol_sigma_r2"/>
</dbReference>
<dbReference type="InterPro" id="IPR039425">
    <property type="entry name" value="RNA_pol_sigma-70-like"/>
</dbReference>
<keyword evidence="4" id="KW-0804">Transcription</keyword>
<protein>
    <submittedName>
        <fullName evidence="7">ECF subfamily RNA polymerase sigma-24 factor</fullName>
    </submittedName>
</protein>
<dbReference type="Pfam" id="PF04542">
    <property type="entry name" value="Sigma70_r2"/>
    <property type="match status" value="1"/>
</dbReference>
<dbReference type="GO" id="GO:0016987">
    <property type="term" value="F:sigma factor activity"/>
    <property type="evidence" value="ECO:0007669"/>
    <property type="project" value="UniProtKB-KW"/>
</dbReference>
<organism evidence="7">
    <name type="scientific">mine drainage metagenome</name>
    <dbReference type="NCBI Taxonomy" id="410659"/>
    <lineage>
        <taxon>unclassified sequences</taxon>
        <taxon>metagenomes</taxon>
        <taxon>ecological metagenomes</taxon>
    </lineage>
</organism>
<dbReference type="SUPFAM" id="SSF88659">
    <property type="entry name" value="Sigma3 and sigma4 domains of RNA polymerase sigma factors"/>
    <property type="match status" value="1"/>
</dbReference>
<dbReference type="InterPro" id="IPR013249">
    <property type="entry name" value="RNA_pol_sigma70_r4_t2"/>
</dbReference>
<evidence type="ECO:0000256" key="3">
    <source>
        <dbReference type="ARBA" id="ARBA00023082"/>
    </source>
</evidence>
<evidence type="ECO:0000313" key="7">
    <source>
        <dbReference type="EMBL" id="EQD26621.1"/>
    </source>
</evidence>
<dbReference type="PANTHER" id="PTHR43133:SF46">
    <property type="entry name" value="RNA POLYMERASE SIGMA-70 FACTOR ECF SUBFAMILY"/>
    <property type="match status" value="1"/>
</dbReference>
<feature type="domain" description="RNA polymerase sigma factor 70 region 4 type 2" evidence="6">
    <location>
        <begin position="136"/>
        <end position="186"/>
    </location>
</feature>
<evidence type="ECO:0000259" key="6">
    <source>
        <dbReference type="Pfam" id="PF08281"/>
    </source>
</evidence>
<dbReference type="InterPro" id="IPR014284">
    <property type="entry name" value="RNA_pol_sigma-70_dom"/>
</dbReference>
<dbReference type="PANTHER" id="PTHR43133">
    <property type="entry name" value="RNA POLYMERASE ECF-TYPE SIGMA FACTO"/>
    <property type="match status" value="1"/>
</dbReference>
<dbReference type="InterPro" id="IPR007627">
    <property type="entry name" value="RNA_pol_sigma70_r2"/>
</dbReference>
<keyword evidence="3" id="KW-0731">Sigma factor</keyword>
<evidence type="ECO:0000256" key="2">
    <source>
        <dbReference type="ARBA" id="ARBA00023015"/>
    </source>
</evidence>
<dbReference type="NCBIfam" id="TIGR02937">
    <property type="entry name" value="sigma70-ECF"/>
    <property type="match status" value="1"/>
</dbReference>
<dbReference type="EMBL" id="AUZY01013107">
    <property type="protein sequence ID" value="EQD26621.1"/>
    <property type="molecule type" value="Genomic_DNA"/>
</dbReference>
<sequence length="192" mass="21801">MEETFPALGRSGTLATQYPLAMDDLVRRAGLGEVWAFERLYRTHHGHLYALCLRLTGNVQSAEECTQDTFIRAWQSLIRFQARSSFGTWLYRIGVNTVMERYRRELRQSLCLVPFETDEVEQVPSGDAPLGLSCDLDRAILQLPIGARVVFILHDIEGYGHPEIASWLHLAVGTSKAHLHRARRLLRARLGS</sequence>
<dbReference type="InterPro" id="IPR013324">
    <property type="entry name" value="RNA_pol_sigma_r3/r4-like"/>
</dbReference>
<comment type="caution">
    <text evidence="7">The sequence shown here is derived from an EMBL/GenBank/DDBJ whole genome shotgun (WGS) entry which is preliminary data.</text>
</comment>
<evidence type="ECO:0000256" key="4">
    <source>
        <dbReference type="ARBA" id="ARBA00023163"/>
    </source>
</evidence>
<gene>
    <name evidence="7" type="ORF">B1B_19516</name>
</gene>
<dbReference type="GO" id="GO:0006352">
    <property type="term" value="P:DNA-templated transcription initiation"/>
    <property type="evidence" value="ECO:0007669"/>
    <property type="project" value="InterPro"/>
</dbReference>
<dbReference type="SUPFAM" id="SSF88946">
    <property type="entry name" value="Sigma2 domain of RNA polymerase sigma factors"/>
    <property type="match status" value="1"/>
</dbReference>
<proteinExistence type="inferred from homology"/>
<evidence type="ECO:0000259" key="5">
    <source>
        <dbReference type="Pfam" id="PF04542"/>
    </source>
</evidence>
<keyword evidence="2" id="KW-0805">Transcription regulation</keyword>
<accession>T0XV11</accession>
<reference evidence="7" key="2">
    <citation type="journal article" date="2014" name="ISME J.">
        <title>Microbial stratification in low pH oxic and suboxic macroscopic growths along an acid mine drainage.</title>
        <authorList>
            <person name="Mendez-Garcia C."/>
            <person name="Mesa V."/>
            <person name="Sprenger R.R."/>
            <person name="Richter M."/>
            <person name="Diez M.S."/>
            <person name="Solano J."/>
            <person name="Bargiela R."/>
            <person name="Golyshina O.V."/>
            <person name="Manteca A."/>
            <person name="Ramos J.L."/>
            <person name="Gallego J.R."/>
            <person name="Llorente I."/>
            <person name="Martins Dos Santos V.A."/>
            <person name="Jensen O.N."/>
            <person name="Pelaez A.I."/>
            <person name="Sanchez J."/>
            <person name="Ferrer M."/>
        </authorList>
    </citation>
    <scope>NUCLEOTIDE SEQUENCE</scope>
</reference>
<dbReference type="GO" id="GO:0003677">
    <property type="term" value="F:DNA binding"/>
    <property type="evidence" value="ECO:0007669"/>
    <property type="project" value="InterPro"/>
</dbReference>
<dbReference type="AlphaFoldDB" id="T0XV11"/>
<feature type="domain" description="RNA polymerase sigma-70 region 2" evidence="5">
    <location>
        <begin position="40"/>
        <end position="105"/>
    </location>
</feature>